<dbReference type="InterPro" id="IPR046893">
    <property type="entry name" value="MSSS"/>
</dbReference>
<name>A0A498ISF7_MALDO</name>
<dbReference type="InterPro" id="IPR000432">
    <property type="entry name" value="DNA_mismatch_repair_MutS_C"/>
</dbReference>
<organism evidence="9 10">
    <name type="scientific">Malus domestica</name>
    <name type="common">Apple</name>
    <name type="synonym">Pyrus malus</name>
    <dbReference type="NCBI Taxonomy" id="3750"/>
    <lineage>
        <taxon>Eukaryota</taxon>
        <taxon>Viridiplantae</taxon>
        <taxon>Streptophyta</taxon>
        <taxon>Embryophyta</taxon>
        <taxon>Tracheophyta</taxon>
        <taxon>Spermatophyta</taxon>
        <taxon>Magnoliopsida</taxon>
        <taxon>eudicotyledons</taxon>
        <taxon>Gunneridae</taxon>
        <taxon>Pentapetalae</taxon>
        <taxon>rosids</taxon>
        <taxon>fabids</taxon>
        <taxon>Rosales</taxon>
        <taxon>Rosaceae</taxon>
        <taxon>Amygdaloideae</taxon>
        <taxon>Maleae</taxon>
        <taxon>Malus</taxon>
    </lineage>
</organism>
<dbReference type="SUPFAM" id="SSF52540">
    <property type="entry name" value="P-loop containing nucleoside triphosphate hydrolases"/>
    <property type="match status" value="1"/>
</dbReference>
<dbReference type="STRING" id="3750.A0A498ISF7"/>
<dbReference type="GO" id="GO:0019843">
    <property type="term" value="F:rRNA binding"/>
    <property type="evidence" value="ECO:0007669"/>
    <property type="project" value="UniProtKB-KW"/>
</dbReference>
<proteinExistence type="predicted"/>
<keyword evidence="3" id="KW-0378">Hydrolase</keyword>
<dbReference type="SMART" id="SM00533">
    <property type="entry name" value="MUTSd"/>
    <property type="match status" value="1"/>
</dbReference>
<dbReference type="Gene3D" id="3.40.50.300">
    <property type="entry name" value="P-loop containing nucleotide triphosphate hydrolases"/>
    <property type="match status" value="1"/>
</dbReference>
<evidence type="ECO:0000313" key="9">
    <source>
        <dbReference type="EMBL" id="RXH86159.1"/>
    </source>
</evidence>
<dbReference type="AlphaFoldDB" id="A0A498ISF7"/>
<dbReference type="GO" id="GO:0006298">
    <property type="term" value="P:mismatch repair"/>
    <property type="evidence" value="ECO:0007669"/>
    <property type="project" value="InterPro"/>
</dbReference>
<protein>
    <recommendedName>
        <fullName evidence="8">Smr domain-containing protein</fullName>
    </recommendedName>
</protein>
<dbReference type="SUPFAM" id="SSF48334">
    <property type="entry name" value="DNA repair protein MutS, domain III"/>
    <property type="match status" value="1"/>
</dbReference>
<sequence>MFNSLSQLVPSLAPPPQFTANLFLARALKPTATAATASFSLSNSAESHSSRLSLVHSLQSETLETLEWASVCKQLSALASTAMGFSTAQKARVPVGRTKEESQKLLDQTAAAVDAIAAVGSPPSDFSAIENVSDIVSSAVSGKLLTINELCAVRRTLTAAKGLFEKVKGLDLGADCTDRYLPLIEILKDCDFLVELEKTIGVCIDCKLSIILDTASEDLEIIRSERKRNMENLDSLLKEVSTQIFKSGGIDSPLVTMRRARMCVGVRATHKHLLPGCIVLDASSSGATYFVEPKEAVELNNMEVRLSNAERAEEIGILSFLTSEIAKSEVLIMYLLDKVLEVDLAFARAAYALRMNGVCPIFSSKDLYSGGAGFLAAVDIEGLQHPLLVESSLKNLSDDFASRNPLFSNNGNGVNMISGSLSGRTSDFPVPIDIKIGCGTRVVVISGPNTGGKTASMKTLGLASLMSKAGMYLPAKNHPRLPWFDLVLADIGDHQSLEQNLSTFSGHISRIHNILEVASKESLVLIDEIGSGTDPSEGVALSASILLYLKDRVDLAVVTTHYADLSRLKEKDNQFENAAMEFSPETLQPTYRILWGSTGDSNALSIAKSIGFNQHVIEHAQKWVQRLMPEKQQERKGLLYRSLVEERNRLEAQAKMAASLHSDIMDIYCEIHDEAEDLELRKRALMVKETLQVQQEVQAAKSQMETVLKEFDNRLKIAAADQLNWLIRKSEAAIASVVEAHSPEDDLLVSETSATSFTPRLGEQVYLKRLGDKIATVAEAPGDDGTVLVQYGKIKVRLKKSDIRAIPSADKNATPSSVPRLKQQVGRSRNGETGSGEEVSYGPAVQTSKNTVDLRGMRVEEASYLLDMVLSGRESQSVIFVIHGMGTGVVKERALEILKKHPRVAKYEPESSTNYGCTVAYIKDNKTKMNSNIKC</sequence>
<evidence type="ECO:0000256" key="1">
    <source>
        <dbReference type="ARBA" id="ARBA00022730"/>
    </source>
</evidence>
<dbReference type="NCBIfam" id="TIGR01069">
    <property type="entry name" value="mutS2"/>
    <property type="match status" value="1"/>
</dbReference>
<feature type="region of interest" description="Disordered" evidence="7">
    <location>
        <begin position="807"/>
        <end position="842"/>
    </location>
</feature>
<dbReference type="InterPro" id="IPR036063">
    <property type="entry name" value="Smr_dom_sf"/>
</dbReference>
<dbReference type="PROSITE" id="PS50828">
    <property type="entry name" value="SMR"/>
    <property type="match status" value="1"/>
</dbReference>
<dbReference type="GO" id="GO:0004519">
    <property type="term" value="F:endonuclease activity"/>
    <property type="evidence" value="ECO:0007669"/>
    <property type="project" value="UniProtKB-KW"/>
</dbReference>
<keyword evidence="6" id="KW-0238">DNA-binding</keyword>
<evidence type="ECO:0000259" key="8">
    <source>
        <dbReference type="PROSITE" id="PS50828"/>
    </source>
</evidence>
<reference evidence="9 10" key="1">
    <citation type="submission" date="2018-10" db="EMBL/GenBank/DDBJ databases">
        <title>A high-quality apple genome assembly.</title>
        <authorList>
            <person name="Hu J."/>
        </authorList>
    </citation>
    <scope>NUCLEOTIDE SEQUENCE [LARGE SCALE GENOMIC DNA]</scope>
    <source>
        <strain evidence="10">cv. HFTH1</strain>
        <tissue evidence="9">Young leaf</tissue>
    </source>
</reference>
<accession>A0A498ISF7</accession>
<dbReference type="InterPro" id="IPR036187">
    <property type="entry name" value="DNA_mismatch_repair_MutS_sf"/>
</dbReference>
<dbReference type="EMBL" id="RDQH01000336">
    <property type="protein sequence ID" value="RXH86159.1"/>
    <property type="molecule type" value="Genomic_DNA"/>
</dbReference>
<evidence type="ECO:0000256" key="4">
    <source>
        <dbReference type="ARBA" id="ARBA00022840"/>
    </source>
</evidence>
<dbReference type="InterPro" id="IPR005747">
    <property type="entry name" value="MutS2"/>
</dbReference>
<feature type="domain" description="Smr" evidence="8">
    <location>
        <begin position="852"/>
        <end position="923"/>
    </location>
</feature>
<dbReference type="GO" id="GO:0045910">
    <property type="term" value="P:negative regulation of DNA recombination"/>
    <property type="evidence" value="ECO:0007669"/>
    <property type="project" value="InterPro"/>
</dbReference>
<dbReference type="Pfam" id="PF00488">
    <property type="entry name" value="MutS_V"/>
    <property type="match status" value="1"/>
</dbReference>
<dbReference type="Pfam" id="PF20297">
    <property type="entry name" value="MSSS"/>
    <property type="match status" value="1"/>
</dbReference>
<evidence type="ECO:0000256" key="7">
    <source>
        <dbReference type="SAM" id="MobiDB-lite"/>
    </source>
</evidence>
<dbReference type="PANTHER" id="PTHR48466:SF1">
    <property type="entry name" value="SMR DOMAIN-CONTAINING PROTEIN"/>
    <property type="match status" value="1"/>
</dbReference>
<evidence type="ECO:0000313" key="10">
    <source>
        <dbReference type="Proteomes" id="UP000290289"/>
    </source>
</evidence>
<evidence type="ECO:0000256" key="2">
    <source>
        <dbReference type="ARBA" id="ARBA00022741"/>
    </source>
</evidence>
<dbReference type="SMART" id="SM00534">
    <property type="entry name" value="MUTSac"/>
    <property type="match status" value="1"/>
</dbReference>
<evidence type="ECO:0000256" key="6">
    <source>
        <dbReference type="ARBA" id="ARBA00023125"/>
    </source>
</evidence>
<dbReference type="Gene3D" id="3.30.1370.110">
    <property type="match status" value="1"/>
</dbReference>
<evidence type="ECO:0000256" key="3">
    <source>
        <dbReference type="ARBA" id="ARBA00022801"/>
    </source>
</evidence>
<dbReference type="Proteomes" id="UP000290289">
    <property type="component" value="Chromosome 10"/>
</dbReference>
<evidence type="ECO:0000256" key="5">
    <source>
        <dbReference type="ARBA" id="ARBA00022884"/>
    </source>
</evidence>
<dbReference type="FunFam" id="3.40.50.300:FF:001814">
    <property type="entry name" value="DNA mismatch repair protein MutS type 2"/>
    <property type="match status" value="1"/>
</dbReference>
<dbReference type="InterPro" id="IPR045076">
    <property type="entry name" value="MutS"/>
</dbReference>
<dbReference type="GO" id="GO:0140664">
    <property type="term" value="F:ATP-dependent DNA damage sensor activity"/>
    <property type="evidence" value="ECO:0007669"/>
    <property type="project" value="InterPro"/>
</dbReference>
<comment type="caution">
    <text evidence="9">The sequence shown here is derived from an EMBL/GenBank/DDBJ whole genome shotgun (WGS) entry which is preliminary data.</text>
</comment>
<keyword evidence="10" id="KW-1185">Reference proteome</keyword>
<keyword evidence="5" id="KW-0694">RNA-binding</keyword>
<dbReference type="PIRSF" id="PIRSF005814">
    <property type="entry name" value="MutS_YshD"/>
    <property type="match status" value="1"/>
</dbReference>
<dbReference type="GO" id="GO:0005524">
    <property type="term" value="F:ATP binding"/>
    <property type="evidence" value="ECO:0007669"/>
    <property type="project" value="UniProtKB-KW"/>
</dbReference>
<dbReference type="PANTHER" id="PTHR48466">
    <property type="entry name" value="OS10G0509000 PROTEIN-RELATED"/>
    <property type="match status" value="1"/>
</dbReference>
<dbReference type="GO" id="GO:0016887">
    <property type="term" value="F:ATP hydrolysis activity"/>
    <property type="evidence" value="ECO:0007669"/>
    <property type="project" value="InterPro"/>
</dbReference>
<dbReference type="InterPro" id="IPR002625">
    <property type="entry name" value="Smr_dom"/>
</dbReference>
<dbReference type="SUPFAM" id="SSF160443">
    <property type="entry name" value="SMR domain-like"/>
    <property type="match status" value="1"/>
</dbReference>
<dbReference type="InterPro" id="IPR007696">
    <property type="entry name" value="DNA_mismatch_repair_MutS_core"/>
</dbReference>
<keyword evidence="2" id="KW-0547">Nucleotide-binding</keyword>
<dbReference type="Pfam" id="PF01713">
    <property type="entry name" value="Smr"/>
    <property type="match status" value="1"/>
</dbReference>
<keyword evidence="1" id="KW-0699">rRNA-binding</keyword>
<dbReference type="PROSITE" id="PS00486">
    <property type="entry name" value="DNA_MISMATCH_REPAIR_2"/>
    <property type="match status" value="1"/>
</dbReference>
<gene>
    <name evidence="9" type="ORF">DVH24_017212</name>
</gene>
<dbReference type="SMART" id="SM00463">
    <property type="entry name" value="SMR"/>
    <property type="match status" value="1"/>
</dbReference>
<keyword evidence="4" id="KW-0067">ATP-binding</keyword>
<dbReference type="InterPro" id="IPR027417">
    <property type="entry name" value="P-loop_NTPase"/>
</dbReference>
<dbReference type="GO" id="GO:0030983">
    <property type="term" value="F:mismatched DNA binding"/>
    <property type="evidence" value="ECO:0007669"/>
    <property type="project" value="InterPro"/>
</dbReference>